<evidence type="ECO:0000313" key="7">
    <source>
        <dbReference type="Proteomes" id="UP000236544"/>
    </source>
</evidence>
<dbReference type="InterPro" id="IPR038765">
    <property type="entry name" value="Papain-like_cys_pep_sf"/>
</dbReference>
<dbReference type="PANTHER" id="PTHR46143">
    <property type="entry name" value="CALPAIN-7"/>
    <property type="match status" value="1"/>
</dbReference>
<evidence type="ECO:0000256" key="3">
    <source>
        <dbReference type="ARBA" id="ARBA00022801"/>
    </source>
</evidence>
<dbReference type="InterPro" id="IPR051297">
    <property type="entry name" value="PalB/RIM13"/>
</dbReference>
<organism evidence="6 7">
    <name type="scientific">Lachancea quebecensis</name>
    <dbReference type="NCBI Taxonomy" id="1654605"/>
    <lineage>
        <taxon>Eukaryota</taxon>
        <taxon>Fungi</taxon>
        <taxon>Dikarya</taxon>
        <taxon>Ascomycota</taxon>
        <taxon>Saccharomycotina</taxon>
        <taxon>Saccharomycetes</taxon>
        <taxon>Saccharomycetales</taxon>
        <taxon>Saccharomycetaceae</taxon>
        <taxon>Lachancea</taxon>
    </lineage>
</organism>
<evidence type="ECO:0000313" key="6">
    <source>
        <dbReference type="EMBL" id="CUS20878.1"/>
    </source>
</evidence>
<dbReference type="GO" id="GO:0004197">
    <property type="term" value="F:cysteine-type endopeptidase activity"/>
    <property type="evidence" value="ECO:0007669"/>
    <property type="project" value="TreeGrafter"/>
</dbReference>
<dbReference type="InterPro" id="IPR036213">
    <property type="entry name" value="Calpain_III_sf"/>
</dbReference>
<dbReference type="EMBL" id="LN890542">
    <property type="protein sequence ID" value="CUS20878.1"/>
    <property type="molecule type" value="Genomic_DNA"/>
</dbReference>
<gene>
    <name evidence="6" type="ORF">LAQU0_S02e00430g</name>
</gene>
<keyword evidence="7" id="KW-1185">Reference proteome</keyword>
<dbReference type="Proteomes" id="UP000236544">
    <property type="component" value="Unassembled WGS sequence"/>
</dbReference>
<keyword evidence="4" id="KW-0788">Thiol protease</keyword>
<keyword evidence="3" id="KW-0378">Hydrolase</keyword>
<proteinExistence type="inferred from homology"/>
<dbReference type="PANTHER" id="PTHR46143:SF1">
    <property type="entry name" value="CALPAIN-7"/>
    <property type="match status" value="1"/>
</dbReference>
<sequence length="707" mass="80427">MSLKSSQLIWKSFNDAIWNTLALGKEDKVRWEEVRRRAHELNDDVLSETLASYEKCYRKVGFEARFLWLTSVLNGRRYPPVNAEKGGPVSWNEEIDELPSNRWEGLQHACKLSSTDSFQLSVNQFKNPNIEQNSRISDCSFVASLINIRGQCPEYLKVSRVGSSSVFNVNLHFNGAGNRLVRVELSNIPLSSEEGRLAIISENSEDIALELAYFQIRNGSKYTFGGSNTAIDTFLLCGFIPEILSIKEGSGEYLRNLLRKGICLVTLGTGQTVKSSQFLINHDYPVLGLDPEGHIIVRDPLSISKTFSLDEQSFMENFNAACVNWKCSLLFSEHQKVHFKYSAEKCNASVSALGKPIFRLKSESEVSEPLWILLERHLGKHNNENNACAVREAARDLYPIDTEKGSNTGFHLLKLTLEPGDFKYIYCHSDVSANFTLHFFHVSRCMKVEKFNANSVSVSVEDEWDMTTDHGPFSNPTYYMNPTFELIIEAKDQSTHYANIQLETVGNSLVNAQVFHCDDHDLTRPILFDGRYENKVHARRAVPLSPGTPYKIICSAYERYTNKSFRLSVTDPAEPCRLRLRRIYPQFGSRMFQTKHEFNWPPNSNRKKIEILPSATMELQIRVLPLQFTSALSIRCNIFLSDTGQAVFVNNDFLPTPRHGKLIQKFKVIKSQRLTLIIEKDGPLTALSDVPIRLEIGSDFKILLYDI</sequence>
<dbReference type="GO" id="GO:0006508">
    <property type="term" value="P:proteolysis"/>
    <property type="evidence" value="ECO:0007669"/>
    <property type="project" value="UniProtKB-KW"/>
</dbReference>
<evidence type="ECO:0000256" key="4">
    <source>
        <dbReference type="ARBA" id="ARBA00022807"/>
    </source>
</evidence>
<dbReference type="OrthoDB" id="167576at2759"/>
<dbReference type="AlphaFoldDB" id="A0A0P1KM83"/>
<accession>A0A0P1KM83</accession>
<keyword evidence="2" id="KW-0645">Protease</keyword>
<protein>
    <recommendedName>
        <fullName evidence="5">Cysteine protease RIM13</fullName>
    </recommendedName>
</protein>
<evidence type="ECO:0000256" key="5">
    <source>
        <dbReference type="ARBA" id="ARBA00042255"/>
    </source>
</evidence>
<evidence type="ECO:0000256" key="2">
    <source>
        <dbReference type="ARBA" id="ARBA00022670"/>
    </source>
</evidence>
<name>A0A0P1KM83_9SACH</name>
<dbReference type="SUPFAM" id="SSF49758">
    <property type="entry name" value="Calpain large subunit, middle domain (domain III)"/>
    <property type="match status" value="1"/>
</dbReference>
<dbReference type="SUPFAM" id="SSF54001">
    <property type="entry name" value="Cysteine proteinases"/>
    <property type="match status" value="1"/>
</dbReference>
<evidence type="ECO:0000256" key="1">
    <source>
        <dbReference type="ARBA" id="ARBA00010193"/>
    </source>
</evidence>
<dbReference type="Gene3D" id="2.60.120.380">
    <property type="match status" value="1"/>
</dbReference>
<comment type="similarity">
    <text evidence="1">Belongs to the peptidase C2 family. PalB/RIM13 subfamily.</text>
</comment>
<reference evidence="7" key="1">
    <citation type="submission" date="2015-10" db="EMBL/GenBank/DDBJ databases">
        <authorList>
            <person name="Devillers H."/>
        </authorList>
    </citation>
    <scope>NUCLEOTIDE SEQUENCE [LARGE SCALE GENOMIC DNA]</scope>
</reference>